<evidence type="ECO:0000259" key="2">
    <source>
        <dbReference type="Pfam" id="PF01607"/>
    </source>
</evidence>
<dbReference type="SUPFAM" id="SSF57625">
    <property type="entry name" value="Invertebrate chitin-binding proteins"/>
    <property type="match status" value="1"/>
</dbReference>
<dbReference type="InterPro" id="IPR036508">
    <property type="entry name" value="Chitin-bd_dom_sf"/>
</dbReference>
<evidence type="ECO:0000313" key="3">
    <source>
        <dbReference type="EMBL" id="KAG7164382.1"/>
    </source>
</evidence>
<dbReference type="Pfam" id="PF01607">
    <property type="entry name" value="CBM_14"/>
    <property type="match status" value="1"/>
</dbReference>
<feature type="signal peptide" evidence="1">
    <location>
        <begin position="1"/>
        <end position="27"/>
    </location>
</feature>
<dbReference type="EMBL" id="JAHLQT010025476">
    <property type="protein sequence ID" value="KAG7164382.1"/>
    <property type="molecule type" value="Genomic_DNA"/>
</dbReference>
<dbReference type="Proteomes" id="UP000747542">
    <property type="component" value="Unassembled WGS sequence"/>
</dbReference>
<proteinExistence type="predicted"/>
<keyword evidence="1" id="KW-0732">Signal</keyword>
<evidence type="ECO:0000313" key="4">
    <source>
        <dbReference type="Proteomes" id="UP000747542"/>
    </source>
</evidence>
<sequence length="98" mass="10999">MTRIFKEFIFVVAGCWVSVLPLSCAQARKLVPPQTPPQGEKLDAQHSILPLVRFECVGRAGGYYGDMDFGCTVFHYCAKSGQRFTFKCTPGLTFNETW</sequence>
<reference evidence="3" key="1">
    <citation type="journal article" date="2021" name="Sci. Adv.">
        <title>The American lobster genome reveals insights on longevity, neural, and immune adaptations.</title>
        <authorList>
            <person name="Polinski J.M."/>
            <person name="Zimin A.V."/>
            <person name="Clark K.F."/>
            <person name="Kohn A.B."/>
            <person name="Sadowski N."/>
            <person name="Timp W."/>
            <person name="Ptitsyn A."/>
            <person name="Khanna P."/>
            <person name="Romanova D.Y."/>
            <person name="Williams P."/>
            <person name="Greenwood S.J."/>
            <person name="Moroz L.L."/>
            <person name="Walt D.R."/>
            <person name="Bodnar A.G."/>
        </authorList>
    </citation>
    <scope>NUCLEOTIDE SEQUENCE</scope>
    <source>
        <strain evidence="3">GMGI-L3</strain>
    </source>
</reference>
<dbReference type="GO" id="GO:0005576">
    <property type="term" value="C:extracellular region"/>
    <property type="evidence" value="ECO:0007669"/>
    <property type="project" value="InterPro"/>
</dbReference>
<dbReference type="InterPro" id="IPR002557">
    <property type="entry name" value="Chitin-bd_dom"/>
</dbReference>
<accession>A0A8J5JUH4</accession>
<protein>
    <submittedName>
        <fullName evidence="3">U-scoloptoxin(01)-Er1a-like 2</fullName>
    </submittedName>
</protein>
<dbReference type="AlphaFoldDB" id="A0A8J5JUH4"/>
<feature type="chain" id="PRO_5035164034" evidence="1">
    <location>
        <begin position="28"/>
        <end position="98"/>
    </location>
</feature>
<dbReference type="GO" id="GO:0008061">
    <property type="term" value="F:chitin binding"/>
    <property type="evidence" value="ECO:0007669"/>
    <property type="project" value="InterPro"/>
</dbReference>
<evidence type="ECO:0000256" key="1">
    <source>
        <dbReference type="SAM" id="SignalP"/>
    </source>
</evidence>
<gene>
    <name evidence="3" type="ORF">Hamer_G003569</name>
</gene>
<name>A0A8J5JUH4_HOMAM</name>
<feature type="domain" description="Chitin-binding type-2" evidence="2">
    <location>
        <begin position="56"/>
        <end position="97"/>
    </location>
</feature>
<comment type="caution">
    <text evidence="3">The sequence shown here is derived from an EMBL/GenBank/DDBJ whole genome shotgun (WGS) entry which is preliminary data.</text>
</comment>
<organism evidence="3 4">
    <name type="scientific">Homarus americanus</name>
    <name type="common">American lobster</name>
    <dbReference type="NCBI Taxonomy" id="6706"/>
    <lineage>
        <taxon>Eukaryota</taxon>
        <taxon>Metazoa</taxon>
        <taxon>Ecdysozoa</taxon>
        <taxon>Arthropoda</taxon>
        <taxon>Crustacea</taxon>
        <taxon>Multicrustacea</taxon>
        <taxon>Malacostraca</taxon>
        <taxon>Eumalacostraca</taxon>
        <taxon>Eucarida</taxon>
        <taxon>Decapoda</taxon>
        <taxon>Pleocyemata</taxon>
        <taxon>Astacidea</taxon>
        <taxon>Nephropoidea</taxon>
        <taxon>Nephropidae</taxon>
        <taxon>Homarus</taxon>
    </lineage>
</organism>
<keyword evidence="4" id="KW-1185">Reference proteome</keyword>